<keyword evidence="5" id="KW-1185">Reference proteome</keyword>
<proteinExistence type="predicted"/>
<dbReference type="InterPro" id="IPR001789">
    <property type="entry name" value="Sig_transdc_resp-reg_receiver"/>
</dbReference>
<gene>
    <name evidence="4" type="ORF">SAMN06297144_2805</name>
</gene>
<feature type="modified residue" description="4-aspartylphosphate" evidence="2">
    <location>
        <position position="51"/>
    </location>
</feature>
<dbReference type="GO" id="GO:0000160">
    <property type="term" value="P:phosphorelay signal transduction system"/>
    <property type="evidence" value="ECO:0007669"/>
    <property type="project" value="InterPro"/>
</dbReference>
<dbReference type="Gene3D" id="3.40.50.2300">
    <property type="match status" value="1"/>
</dbReference>
<dbReference type="InterPro" id="IPR011006">
    <property type="entry name" value="CheY-like_superfamily"/>
</dbReference>
<dbReference type="PANTHER" id="PTHR44591:SF3">
    <property type="entry name" value="RESPONSE REGULATORY DOMAIN-CONTAINING PROTEIN"/>
    <property type="match status" value="1"/>
</dbReference>
<evidence type="ECO:0000256" key="1">
    <source>
        <dbReference type="ARBA" id="ARBA00022553"/>
    </source>
</evidence>
<dbReference type="PANTHER" id="PTHR44591">
    <property type="entry name" value="STRESS RESPONSE REGULATOR PROTEIN 1"/>
    <property type="match status" value="1"/>
</dbReference>
<sequence>MVLLVEDEMLVRLIGSDALSDAGYTVVEAETADEAVKLLEGGGEVHLLFTDIRMPGSMDGLALAELVRQRWPDIRILLTSGDTLPTREQIPDEGSFLQKPYRVDALRAEVQRLICETPSI</sequence>
<evidence type="ECO:0000313" key="5">
    <source>
        <dbReference type="Proteomes" id="UP000219494"/>
    </source>
</evidence>
<dbReference type="Proteomes" id="UP000219494">
    <property type="component" value="Unassembled WGS sequence"/>
</dbReference>
<accession>A0A285R1S8</accession>
<dbReference type="PROSITE" id="PS50110">
    <property type="entry name" value="RESPONSE_REGULATORY"/>
    <property type="match status" value="1"/>
</dbReference>
<dbReference type="EMBL" id="OBMI01000003">
    <property type="protein sequence ID" value="SOB87669.1"/>
    <property type="molecule type" value="Genomic_DNA"/>
</dbReference>
<name>A0A285R1S8_9SPHN</name>
<dbReference type="AlphaFoldDB" id="A0A285R1S8"/>
<keyword evidence="1 2" id="KW-0597">Phosphoprotein</keyword>
<dbReference type="Pfam" id="PF00072">
    <property type="entry name" value="Response_reg"/>
    <property type="match status" value="1"/>
</dbReference>
<dbReference type="InterPro" id="IPR050595">
    <property type="entry name" value="Bact_response_regulator"/>
</dbReference>
<dbReference type="SUPFAM" id="SSF52172">
    <property type="entry name" value="CheY-like"/>
    <property type="match status" value="1"/>
</dbReference>
<evidence type="ECO:0000259" key="3">
    <source>
        <dbReference type="PROSITE" id="PS50110"/>
    </source>
</evidence>
<dbReference type="SMART" id="SM00448">
    <property type="entry name" value="REC"/>
    <property type="match status" value="1"/>
</dbReference>
<evidence type="ECO:0000256" key="2">
    <source>
        <dbReference type="PROSITE-ProRule" id="PRU00169"/>
    </source>
</evidence>
<organism evidence="4 5">
    <name type="scientific">Sphingomonas guangdongensis</name>
    <dbReference type="NCBI Taxonomy" id="1141890"/>
    <lineage>
        <taxon>Bacteria</taxon>
        <taxon>Pseudomonadati</taxon>
        <taxon>Pseudomonadota</taxon>
        <taxon>Alphaproteobacteria</taxon>
        <taxon>Sphingomonadales</taxon>
        <taxon>Sphingomonadaceae</taxon>
        <taxon>Sphingomonas</taxon>
    </lineage>
</organism>
<protein>
    <submittedName>
        <fullName evidence="4">Response regulator receiver domain-containing protein</fullName>
    </submittedName>
</protein>
<reference evidence="4 5" key="1">
    <citation type="submission" date="2017-07" db="EMBL/GenBank/DDBJ databases">
        <authorList>
            <person name="Sun Z.S."/>
            <person name="Albrecht U."/>
            <person name="Echele G."/>
            <person name="Lee C.C."/>
        </authorList>
    </citation>
    <scope>NUCLEOTIDE SEQUENCE [LARGE SCALE GENOMIC DNA]</scope>
    <source>
        <strain evidence="4 5">CGMCC 1.12672</strain>
    </source>
</reference>
<evidence type="ECO:0000313" key="4">
    <source>
        <dbReference type="EMBL" id="SOB87669.1"/>
    </source>
</evidence>
<feature type="domain" description="Response regulatory" evidence="3">
    <location>
        <begin position="1"/>
        <end position="114"/>
    </location>
</feature>